<feature type="domain" description="Glycosyltransferase 2-like" evidence="1">
    <location>
        <begin position="7"/>
        <end position="178"/>
    </location>
</feature>
<comment type="caution">
    <text evidence="2">The sequence shown here is derived from an EMBL/GenBank/DDBJ whole genome shotgun (WGS) entry which is preliminary data.</text>
</comment>
<dbReference type="PANTHER" id="PTHR10859:SF91">
    <property type="entry name" value="DOLICHYL-PHOSPHATE BETA-GLUCOSYLTRANSFERASE"/>
    <property type="match status" value="1"/>
</dbReference>
<dbReference type="Pfam" id="PF00535">
    <property type="entry name" value="Glycos_transf_2"/>
    <property type="match status" value="1"/>
</dbReference>
<evidence type="ECO:0000259" key="1">
    <source>
        <dbReference type="Pfam" id="PF00535"/>
    </source>
</evidence>
<dbReference type="InterPro" id="IPR001173">
    <property type="entry name" value="Glyco_trans_2-like"/>
</dbReference>
<accession>A0A3R6GU79</accession>
<dbReference type="SUPFAM" id="SSF53448">
    <property type="entry name" value="Nucleotide-diphospho-sugar transferases"/>
    <property type="match status" value="1"/>
</dbReference>
<name>A0A3R6GU79_9FIRM</name>
<reference evidence="2 3" key="1">
    <citation type="submission" date="2018-08" db="EMBL/GenBank/DDBJ databases">
        <title>A genome reference for cultivated species of the human gut microbiota.</title>
        <authorList>
            <person name="Zou Y."/>
            <person name="Xue W."/>
            <person name="Luo G."/>
        </authorList>
    </citation>
    <scope>NUCLEOTIDE SEQUENCE [LARGE SCALE GENOMIC DNA]</scope>
    <source>
        <strain evidence="2 3">AF31-21AC</strain>
    </source>
</reference>
<dbReference type="CDD" id="cd04179">
    <property type="entry name" value="DPM_DPG-synthase_like"/>
    <property type="match status" value="1"/>
</dbReference>
<gene>
    <name evidence="2" type="ORF">DWZ31_07880</name>
</gene>
<organism evidence="2 3">
    <name type="scientific">Roseburia intestinalis</name>
    <dbReference type="NCBI Taxonomy" id="166486"/>
    <lineage>
        <taxon>Bacteria</taxon>
        <taxon>Bacillati</taxon>
        <taxon>Bacillota</taxon>
        <taxon>Clostridia</taxon>
        <taxon>Lachnospirales</taxon>
        <taxon>Lachnospiraceae</taxon>
        <taxon>Roseburia</taxon>
    </lineage>
</organism>
<dbReference type="GO" id="GO:0016740">
    <property type="term" value="F:transferase activity"/>
    <property type="evidence" value="ECO:0007669"/>
    <property type="project" value="UniProtKB-KW"/>
</dbReference>
<dbReference type="Proteomes" id="UP000283586">
    <property type="component" value="Unassembled WGS sequence"/>
</dbReference>
<dbReference type="GO" id="GO:0006487">
    <property type="term" value="P:protein N-linked glycosylation"/>
    <property type="evidence" value="ECO:0007669"/>
    <property type="project" value="TreeGrafter"/>
</dbReference>
<dbReference type="PANTHER" id="PTHR10859">
    <property type="entry name" value="GLYCOSYL TRANSFERASE"/>
    <property type="match status" value="1"/>
</dbReference>
<evidence type="ECO:0000313" key="3">
    <source>
        <dbReference type="Proteomes" id="UP000283586"/>
    </source>
</evidence>
<keyword evidence="2" id="KW-0808">Transferase</keyword>
<dbReference type="InterPro" id="IPR029044">
    <property type="entry name" value="Nucleotide-diphossugar_trans"/>
</dbReference>
<evidence type="ECO:0000313" key="2">
    <source>
        <dbReference type="EMBL" id="RHN09345.1"/>
    </source>
</evidence>
<dbReference type="RefSeq" id="WP_118413449.1">
    <property type="nucleotide sequence ID" value="NZ_QRQN01000007.1"/>
</dbReference>
<sequence length="266" mass="30726">MKEKILVFIPMYNCEKQIVRVLDQLNGEIKKYISEAIIVNNRSTDNGEQAAIEKIKKMNAGFPIKVLKNRENYGLGGSHKVAFNYAIENNFDYVIVLHGDDQGSISDMIPVLENGAFKKYDCCLGGRFAKGSKLVGYSKFRTFGNLVFNVIFSISVGKRILDLGAGLNLYSTRMLKSKYYEKFPDNLTFNCYMLFALASYKQTYRFVPIVWREEDQVSNVKMTRQAWQTLKMAVSYFFGRKKFMLKDAREKKFKEYKSDVVFSTED</sequence>
<proteinExistence type="predicted"/>
<dbReference type="AlphaFoldDB" id="A0A3R6GU79"/>
<dbReference type="Gene3D" id="3.90.550.10">
    <property type="entry name" value="Spore Coat Polysaccharide Biosynthesis Protein SpsA, Chain A"/>
    <property type="match status" value="1"/>
</dbReference>
<dbReference type="EMBL" id="QRQN01000007">
    <property type="protein sequence ID" value="RHN09345.1"/>
    <property type="molecule type" value="Genomic_DNA"/>
</dbReference>
<protein>
    <submittedName>
        <fullName evidence="2">Glycosyltransferase family 2 protein</fullName>
    </submittedName>
</protein>